<feature type="region of interest" description="Disordered" evidence="18">
    <location>
        <begin position="1"/>
        <end position="167"/>
    </location>
</feature>
<evidence type="ECO:0000256" key="4">
    <source>
        <dbReference type="ARBA" id="ARBA00008593"/>
    </source>
</evidence>
<feature type="region of interest" description="Disordered" evidence="18">
    <location>
        <begin position="660"/>
        <end position="732"/>
    </location>
</feature>
<name>A0A9Q1GCX0_SYNKA</name>
<dbReference type="SUPFAM" id="SSF57756">
    <property type="entry name" value="Retrovirus zinc finger-like domains"/>
    <property type="match status" value="2"/>
</dbReference>
<keyword evidence="9" id="KW-0548">Nucleotidyltransferase</keyword>
<dbReference type="EC" id="2.7.7.52" evidence="5"/>
<dbReference type="PROSITE" id="PS00028">
    <property type="entry name" value="ZINC_FINGER_C2H2_1"/>
    <property type="match status" value="1"/>
</dbReference>
<evidence type="ECO:0000259" key="19">
    <source>
        <dbReference type="PROSITE" id="PS50158"/>
    </source>
</evidence>
<evidence type="ECO:0000313" key="21">
    <source>
        <dbReference type="Proteomes" id="UP001152622"/>
    </source>
</evidence>
<keyword evidence="12 17" id="KW-0863">Zinc-finger</keyword>
<feature type="domain" description="CCHC-type" evidence="19">
    <location>
        <begin position="819"/>
        <end position="834"/>
    </location>
</feature>
<reference evidence="20" key="1">
    <citation type="journal article" date="2023" name="Science">
        <title>Genome structures resolve the early diversification of teleost fishes.</title>
        <authorList>
            <person name="Parey E."/>
            <person name="Louis A."/>
            <person name="Montfort J."/>
            <person name="Bouchez O."/>
            <person name="Roques C."/>
            <person name="Iampietro C."/>
            <person name="Lluch J."/>
            <person name="Castinel A."/>
            <person name="Donnadieu C."/>
            <person name="Desvignes T."/>
            <person name="Floi Bucao C."/>
            <person name="Jouanno E."/>
            <person name="Wen M."/>
            <person name="Mejri S."/>
            <person name="Dirks R."/>
            <person name="Jansen H."/>
            <person name="Henkel C."/>
            <person name="Chen W.J."/>
            <person name="Zahm M."/>
            <person name="Cabau C."/>
            <person name="Klopp C."/>
            <person name="Thompson A.W."/>
            <person name="Robinson-Rechavi M."/>
            <person name="Braasch I."/>
            <person name="Lecointre G."/>
            <person name="Bobe J."/>
            <person name="Postlethwait J.H."/>
            <person name="Berthelot C."/>
            <person name="Roest Crollius H."/>
            <person name="Guiguen Y."/>
        </authorList>
    </citation>
    <scope>NUCLEOTIDE SEQUENCE</scope>
    <source>
        <strain evidence="20">WJC10195</strain>
    </source>
</reference>
<feature type="compositionally biased region" description="Polar residues" evidence="18">
    <location>
        <begin position="1262"/>
        <end position="1271"/>
    </location>
</feature>
<keyword evidence="6" id="KW-0963">Cytoplasm</keyword>
<sequence length="1323" mass="150174">MEELTLGINRPTKQRRERAKVPDEAETWRNPKRMDVPESGKGYGSAPERGFTRKRGGAGSFSGSPRRGGYGPLSASSGQRPHSEFMEGFRKFPTPENSQGPEDNWRERTFGPENHRRKGFLKEEGEQQAARLEPNMEPTNQEAPSSTSGGRRVRQREWRRMQTEQQDAPVIDESGLSEEQLMGLRQAENRIGREYIYRLEKRSRSSPNARYRCSLCEVLLDSVSAAHKHIREKWHKRRARERREELMLSEILPPTELQVGAVDVAIEQVVLECGLSEEDVRKRCHILSCMEEVIRATLPDCSLRLYGSSCTKFGFKDSDVNIDIQFPSHMHQPDVLLLVQESLSNSSLYGGLQADFHARVPVLICKEKASGLTCKVSAGNDSAYLTTTYLSALGEQEPRLLPLVISLRHWAQICHVDQPDEGGLPPYVLALMVVYFLQQRREPVLPAYLGTWIKEFSLSKLIDFRLTGTEAGCVLWEYCPAPEQSTPSTERCFRQGKAPLLFPADRRSSVKVGQLWLEMLRFYSLEFHMAGHVISVRTNCLLSREARDWPKNRIAVEDPFAVKRNVAGTVNSQLMYSYILHCLKTTYKYFGLPHPTNHKPDSQHQANRRVEVAALVDPVAGSEGLSDLGLVQLGLSGLGMTSDVSGSVRTKDCVIEEEVIIETEESEDVDPTHLPYFPQEAEPESLSDSEGAAPGRENEEHALQVGNQADEEEEEEEQEEEPEEGGGAFGQCLLDSFTPEEELYPLDTVSGDELLSEGEGLMDTPSSVGEEEPAPQSATSVSPTGENGRPENEGHAPSCLRYEFSKQAFTRGKSHTLVCSLCKRDGHLKRDCPEDFKRVELDPLPPMTPKFLKILNEVCVQCYRDFAPDELEERVREHILQDLEKHIRSQFEGAKLRLFGSSKNGFGFKQSDLDICMVLEGRESVEGLDCIAVIDNLARDLKKHPGLRNILPITTAKVPIVKFFHVRTGLEGDISLYNTLALHNTQLLASYAAIDPRVKQLCYVMKVFAKVCDIGDASRGSLSSYAYTLMVLYFLQQRTPPVIPVLQEIYDGVKKPEPSRWPEYRMNTESVGQLWLGLLCFYTEEFDFREHVVCVRRKLPLTTFKKQWTSKYIAIEDPFDLNHNLGAGLSRRMTNFIMKAFINGRRVFGSPVKVFPPEYPSKMEYFFDPEVLTEGELAPNDRCCRICGKIGHFMKDCPLRRKLRPRRGHEDGRWQVEQERGESQDHTLQQTDRRRQEEWETRERRCFLCGSHTHIKKECPQHRNSTGTSFSPCAPSHQKNYRDRRGSPQQEEKKQVILSPAAGSLVSRNMTQGRSWQKKSSQH</sequence>
<evidence type="ECO:0000256" key="3">
    <source>
        <dbReference type="ARBA" id="ARBA00004496"/>
    </source>
</evidence>
<evidence type="ECO:0000256" key="12">
    <source>
        <dbReference type="ARBA" id="ARBA00022771"/>
    </source>
</evidence>
<dbReference type="FunFam" id="1.10.1410.10:FF:000004">
    <property type="entry name" value="terminal uridylyltransferase 4 isoform X2"/>
    <property type="match status" value="1"/>
</dbReference>
<dbReference type="InterPro" id="IPR002058">
    <property type="entry name" value="PAP_assoc"/>
</dbReference>
<feature type="compositionally biased region" description="Polar residues" evidence="18">
    <location>
        <begin position="137"/>
        <end position="149"/>
    </location>
</feature>
<protein>
    <recommendedName>
        <fullName evidence="5">RNA uridylyltransferase</fullName>
        <ecNumber evidence="5">2.7.7.52</ecNumber>
    </recommendedName>
</protein>
<dbReference type="GO" id="GO:0061157">
    <property type="term" value="P:mRNA destabilization"/>
    <property type="evidence" value="ECO:0007669"/>
    <property type="project" value="UniProtKB-ARBA"/>
</dbReference>
<feature type="region of interest" description="Disordered" evidence="18">
    <location>
        <begin position="1258"/>
        <end position="1323"/>
    </location>
</feature>
<comment type="catalytic activity">
    <reaction evidence="16">
        <text>RNA(n) + UTP = RNA(n)-3'-uridine ribonucleotide + diphosphate</text>
        <dbReference type="Rhea" id="RHEA:14785"/>
        <dbReference type="Rhea" id="RHEA-COMP:14527"/>
        <dbReference type="Rhea" id="RHEA-COMP:17348"/>
        <dbReference type="ChEBI" id="CHEBI:33019"/>
        <dbReference type="ChEBI" id="CHEBI:46398"/>
        <dbReference type="ChEBI" id="CHEBI:140395"/>
        <dbReference type="ChEBI" id="CHEBI:173116"/>
        <dbReference type="EC" id="2.7.7.52"/>
    </reaction>
</comment>
<evidence type="ECO:0000256" key="9">
    <source>
        <dbReference type="ARBA" id="ARBA00022695"/>
    </source>
</evidence>
<dbReference type="InterPro" id="IPR036875">
    <property type="entry name" value="Znf_CCHC_sf"/>
</dbReference>
<feature type="compositionally biased region" description="Basic and acidic residues" evidence="18">
    <location>
        <begin position="19"/>
        <end position="38"/>
    </location>
</feature>
<feature type="compositionally biased region" description="Basic and acidic residues" evidence="18">
    <location>
        <begin position="103"/>
        <end position="125"/>
    </location>
</feature>
<accession>A0A9Q1GCX0</accession>
<feature type="domain" description="CCHC-type" evidence="19">
    <location>
        <begin position="1184"/>
        <end position="1198"/>
    </location>
</feature>
<dbReference type="OrthoDB" id="419694at2759"/>
<dbReference type="SUPFAM" id="SSF81301">
    <property type="entry name" value="Nucleotidyltransferase"/>
    <property type="match status" value="2"/>
</dbReference>
<keyword evidence="15" id="KW-0464">Manganese</keyword>
<feature type="compositionally biased region" description="Polar residues" evidence="18">
    <location>
        <begin position="1306"/>
        <end position="1315"/>
    </location>
</feature>
<feature type="region of interest" description="Disordered" evidence="18">
    <location>
        <begin position="1207"/>
        <end position="1236"/>
    </location>
</feature>
<comment type="cofactor">
    <cofactor evidence="2">
        <name>Mg(2+)</name>
        <dbReference type="ChEBI" id="CHEBI:18420"/>
    </cofactor>
</comment>
<comment type="caution">
    <text evidence="20">The sequence shown here is derived from an EMBL/GenBank/DDBJ whole genome shotgun (WGS) entry which is preliminary data.</text>
</comment>
<feature type="compositionally biased region" description="Polar residues" evidence="18">
    <location>
        <begin position="776"/>
        <end position="785"/>
    </location>
</feature>
<keyword evidence="21" id="KW-1185">Reference proteome</keyword>
<evidence type="ECO:0000256" key="5">
    <source>
        <dbReference type="ARBA" id="ARBA00012472"/>
    </source>
</evidence>
<evidence type="ECO:0000256" key="15">
    <source>
        <dbReference type="ARBA" id="ARBA00023211"/>
    </source>
</evidence>
<dbReference type="PANTHER" id="PTHR12271:SF34">
    <property type="entry name" value="TERMINAL URIDYLYLTRANSFERASE 7"/>
    <property type="match status" value="1"/>
</dbReference>
<keyword evidence="13" id="KW-0862">Zinc</keyword>
<dbReference type="InterPro" id="IPR054708">
    <property type="entry name" value="MTPAP-like_central"/>
</dbReference>
<dbReference type="FunFam" id="1.10.1410.10:FF:000002">
    <property type="entry name" value="terminal uridylyltransferase 4 isoform X1"/>
    <property type="match status" value="1"/>
</dbReference>
<dbReference type="GO" id="GO:0003676">
    <property type="term" value="F:nucleic acid binding"/>
    <property type="evidence" value="ECO:0007669"/>
    <property type="project" value="InterPro"/>
</dbReference>
<evidence type="ECO:0000256" key="7">
    <source>
        <dbReference type="ARBA" id="ARBA00022553"/>
    </source>
</evidence>
<feature type="region of interest" description="Disordered" evidence="18">
    <location>
        <begin position="751"/>
        <end position="796"/>
    </location>
</feature>
<keyword evidence="8" id="KW-0808">Transferase</keyword>
<comment type="subcellular location">
    <subcellularLocation>
        <location evidence="3">Cytoplasm</location>
    </subcellularLocation>
</comment>
<feature type="compositionally biased region" description="Basic and acidic residues" evidence="18">
    <location>
        <begin position="1280"/>
        <end position="1295"/>
    </location>
</feature>
<dbReference type="InterPro" id="IPR043519">
    <property type="entry name" value="NT_sf"/>
</dbReference>
<dbReference type="GO" id="GO:0005829">
    <property type="term" value="C:cytosol"/>
    <property type="evidence" value="ECO:0007669"/>
    <property type="project" value="UniProtKB-ARBA"/>
</dbReference>
<dbReference type="GO" id="GO:0031123">
    <property type="term" value="P:RNA 3'-end processing"/>
    <property type="evidence" value="ECO:0007669"/>
    <property type="project" value="TreeGrafter"/>
</dbReference>
<dbReference type="InterPro" id="IPR045100">
    <property type="entry name" value="TUT4/7_NTP_transf"/>
</dbReference>
<dbReference type="PROSITE" id="PS50158">
    <property type="entry name" value="ZF_CCHC"/>
    <property type="match status" value="3"/>
</dbReference>
<dbReference type="PANTHER" id="PTHR12271">
    <property type="entry name" value="POLY A POLYMERASE CID PAP -RELATED"/>
    <property type="match status" value="1"/>
</dbReference>
<dbReference type="Gene3D" id="4.10.60.10">
    <property type="entry name" value="Zinc finger, CCHC-type"/>
    <property type="match status" value="1"/>
</dbReference>
<dbReference type="InterPro" id="IPR013087">
    <property type="entry name" value="Znf_C2H2_type"/>
</dbReference>
<organism evidence="20 21">
    <name type="scientific">Synaphobranchus kaupii</name>
    <name type="common">Kaup's arrowtooth eel</name>
    <dbReference type="NCBI Taxonomy" id="118154"/>
    <lineage>
        <taxon>Eukaryota</taxon>
        <taxon>Metazoa</taxon>
        <taxon>Chordata</taxon>
        <taxon>Craniata</taxon>
        <taxon>Vertebrata</taxon>
        <taxon>Euteleostomi</taxon>
        <taxon>Actinopterygii</taxon>
        <taxon>Neopterygii</taxon>
        <taxon>Teleostei</taxon>
        <taxon>Anguilliformes</taxon>
        <taxon>Synaphobranchidae</taxon>
        <taxon>Synaphobranchus</taxon>
    </lineage>
</organism>
<dbReference type="Pfam" id="PF03828">
    <property type="entry name" value="PAP_assoc"/>
    <property type="match status" value="2"/>
</dbReference>
<comment type="cofactor">
    <cofactor evidence="1">
        <name>Mn(2+)</name>
        <dbReference type="ChEBI" id="CHEBI:29035"/>
    </cofactor>
</comment>
<evidence type="ECO:0000256" key="2">
    <source>
        <dbReference type="ARBA" id="ARBA00001946"/>
    </source>
</evidence>
<feature type="domain" description="CCHC-type" evidence="19">
    <location>
        <begin position="1244"/>
        <end position="1261"/>
    </location>
</feature>
<dbReference type="Pfam" id="PF19088">
    <property type="entry name" value="TUTase"/>
    <property type="match status" value="1"/>
</dbReference>
<evidence type="ECO:0000256" key="16">
    <source>
        <dbReference type="ARBA" id="ARBA00049105"/>
    </source>
</evidence>
<dbReference type="Gene3D" id="1.10.1410.10">
    <property type="match status" value="2"/>
</dbReference>
<dbReference type="SUPFAM" id="SSF81631">
    <property type="entry name" value="PAP/OAS1 substrate-binding domain"/>
    <property type="match status" value="2"/>
</dbReference>
<dbReference type="EMBL" id="JAINUF010000001">
    <property type="protein sequence ID" value="KAJ8380912.1"/>
    <property type="molecule type" value="Genomic_DNA"/>
</dbReference>
<keyword evidence="14" id="KW-0460">Magnesium</keyword>
<dbReference type="InterPro" id="IPR001878">
    <property type="entry name" value="Znf_CCHC"/>
</dbReference>
<evidence type="ECO:0000256" key="1">
    <source>
        <dbReference type="ARBA" id="ARBA00001936"/>
    </source>
</evidence>
<comment type="similarity">
    <text evidence="4">Belongs to the DNA polymerase type-B-like family.</text>
</comment>
<evidence type="ECO:0000256" key="14">
    <source>
        <dbReference type="ARBA" id="ARBA00022842"/>
    </source>
</evidence>
<feature type="compositionally biased region" description="Acidic residues" evidence="18">
    <location>
        <begin position="709"/>
        <end position="724"/>
    </location>
</feature>
<keyword evidence="11" id="KW-0677">Repeat</keyword>
<dbReference type="SMART" id="SM00343">
    <property type="entry name" value="ZnF_C2HC"/>
    <property type="match status" value="3"/>
</dbReference>
<dbReference type="Pfam" id="PF22600">
    <property type="entry name" value="MTPAP-like_central"/>
    <property type="match status" value="1"/>
</dbReference>
<dbReference type="GO" id="GO:0008270">
    <property type="term" value="F:zinc ion binding"/>
    <property type="evidence" value="ECO:0007669"/>
    <property type="project" value="UniProtKB-KW"/>
</dbReference>
<feature type="compositionally biased region" description="Basic and acidic residues" evidence="18">
    <location>
        <begin position="81"/>
        <end position="90"/>
    </location>
</feature>
<dbReference type="CDD" id="cd05402">
    <property type="entry name" value="NT_PAP_TUTase"/>
    <property type="match status" value="2"/>
</dbReference>
<dbReference type="Proteomes" id="UP001152622">
    <property type="component" value="Chromosome 1"/>
</dbReference>
<evidence type="ECO:0000256" key="11">
    <source>
        <dbReference type="ARBA" id="ARBA00022737"/>
    </source>
</evidence>
<dbReference type="GO" id="GO:0050265">
    <property type="term" value="F:RNA uridylyltransferase activity"/>
    <property type="evidence" value="ECO:0007669"/>
    <property type="project" value="UniProtKB-EC"/>
</dbReference>
<evidence type="ECO:0000256" key="6">
    <source>
        <dbReference type="ARBA" id="ARBA00022490"/>
    </source>
</evidence>
<keyword evidence="7" id="KW-0597">Phosphoprotein</keyword>
<dbReference type="Pfam" id="PF00098">
    <property type="entry name" value="zf-CCHC"/>
    <property type="match status" value="1"/>
</dbReference>
<dbReference type="FunFam" id="3.30.460.10:FF:000005">
    <property type="entry name" value="terminal uridylyltransferase 4 isoform X1"/>
    <property type="match status" value="1"/>
</dbReference>
<evidence type="ECO:0000313" key="20">
    <source>
        <dbReference type="EMBL" id="KAJ8380912.1"/>
    </source>
</evidence>
<feature type="compositionally biased region" description="Acidic residues" evidence="18">
    <location>
        <begin position="660"/>
        <end position="669"/>
    </location>
</feature>
<evidence type="ECO:0000256" key="18">
    <source>
        <dbReference type="SAM" id="MobiDB-lite"/>
    </source>
</evidence>
<proteinExistence type="inferred from homology"/>
<evidence type="ECO:0000256" key="8">
    <source>
        <dbReference type="ARBA" id="ARBA00022679"/>
    </source>
</evidence>
<gene>
    <name evidence="20" type="ORF">SKAU_G00016900</name>
</gene>
<evidence type="ECO:0000256" key="10">
    <source>
        <dbReference type="ARBA" id="ARBA00022723"/>
    </source>
</evidence>
<keyword evidence="10" id="KW-0479">Metal-binding</keyword>
<dbReference type="Gene3D" id="3.30.460.10">
    <property type="entry name" value="Beta Polymerase, domain 2"/>
    <property type="match status" value="2"/>
</dbReference>
<feature type="compositionally biased region" description="Basic and acidic residues" evidence="18">
    <location>
        <begin position="1208"/>
        <end position="1236"/>
    </location>
</feature>
<evidence type="ECO:0000256" key="17">
    <source>
        <dbReference type="PROSITE-ProRule" id="PRU00047"/>
    </source>
</evidence>
<evidence type="ECO:0000256" key="13">
    <source>
        <dbReference type="ARBA" id="ARBA00022833"/>
    </source>
</evidence>